<dbReference type="EMBL" id="OU963911">
    <property type="protein sequence ID" value="CAH0400847.1"/>
    <property type="molecule type" value="Genomic_DNA"/>
</dbReference>
<reference evidence="1" key="1">
    <citation type="submission" date="2021-12" db="EMBL/GenBank/DDBJ databases">
        <authorList>
            <person name="King R."/>
        </authorList>
    </citation>
    <scope>NUCLEOTIDE SEQUENCE</scope>
</reference>
<protein>
    <submittedName>
        <fullName evidence="1">Uncharacterized protein</fullName>
    </submittedName>
</protein>
<organism evidence="1 2">
    <name type="scientific">Chilo suppressalis</name>
    <name type="common">Asiatic rice borer moth</name>
    <dbReference type="NCBI Taxonomy" id="168631"/>
    <lineage>
        <taxon>Eukaryota</taxon>
        <taxon>Metazoa</taxon>
        <taxon>Ecdysozoa</taxon>
        <taxon>Arthropoda</taxon>
        <taxon>Hexapoda</taxon>
        <taxon>Insecta</taxon>
        <taxon>Pterygota</taxon>
        <taxon>Neoptera</taxon>
        <taxon>Endopterygota</taxon>
        <taxon>Lepidoptera</taxon>
        <taxon>Glossata</taxon>
        <taxon>Ditrysia</taxon>
        <taxon>Pyraloidea</taxon>
        <taxon>Crambidae</taxon>
        <taxon>Crambinae</taxon>
        <taxon>Chilo</taxon>
    </lineage>
</organism>
<name>A0ABN8B403_CHISP</name>
<proteinExistence type="predicted"/>
<sequence>MRGCSSTVEVIAVQGLFSGFMRERRSLPISSEVALKNDKDGTGKLVVNSVLCGVVDELSSGRTGRRGSWVRHAVMGVLRWKDLTGVRTSTPPDQKEITKS</sequence>
<evidence type="ECO:0000313" key="1">
    <source>
        <dbReference type="EMBL" id="CAH0400847.1"/>
    </source>
</evidence>
<gene>
    <name evidence="1" type="ORF">CHILSU_LOCUS4049</name>
</gene>
<accession>A0ABN8B403</accession>
<evidence type="ECO:0000313" key="2">
    <source>
        <dbReference type="Proteomes" id="UP001153292"/>
    </source>
</evidence>
<dbReference type="Proteomes" id="UP001153292">
    <property type="component" value="Chromosome 18"/>
</dbReference>
<keyword evidence="2" id="KW-1185">Reference proteome</keyword>